<keyword evidence="8" id="KW-1185">Reference proteome</keyword>
<evidence type="ECO:0000256" key="5">
    <source>
        <dbReference type="SAM" id="MobiDB-lite"/>
    </source>
</evidence>
<feature type="domain" description="BED-type" evidence="6">
    <location>
        <begin position="245"/>
        <end position="305"/>
    </location>
</feature>
<evidence type="ECO:0000256" key="4">
    <source>
        <dbReference type="PROSITE-ProRule" id="PRU00027"/>
    </source>
</evidence>
<accession>A0ABR1ZJM5</accession>
<evidence type="ECO:0000259" key="6">
    <source>
        <dbReference type="PROSITE" id="PS50808"/>
    </source>
</evidence>
<name>A0ABR1ZJM5_9ROSI</name>
<dbReference type="SUPFAM" id="SSF57667">
    <property type="entry name" value="beta-beta-alpha zinc fingers"/>
    <property type="match status" value="1"/>
</dbReference>
<dbReference type="InterPro" id="IPR036236">
    <property type="entry name" value="Znf_C2H2_sf"/>
</dbReference>
<dbReference type="PANTHER" id="PTHR33103">
    <property type="entry name" value="OS01G0153900 PROTEIN"/>
    <property type="match status" value="1"/>
</dbReference>
<reference evidence="7 8" key="1">
    <citation type="journal article" date="2024" name="G3 (Bethesda)">
        <title>Genome assembly of Hibiscus sabdariffa L. provides insights into metabolisms of medicinal natural products.</title>
        <authorList>
            <person name="Kim T."/>
        </authorList>
    </citation>
    <scope>NUCLEOTIDE SEQUENCE [LARGE SCALE GENOMIC DNA]</scope>
    <source>
        <strain evidence="7">TK-2024</strain>
        <tissue evidence="7">Old leaves</tissue>
    </source>
</reference>
<dbReference type="Pfam" id="PF02892">
    <property type="entry name" value="zf-BED"/>
    <property type="match status" value="1"/>
</dbReference>
<dbReference type="PANTHER" id="PTHR33103:SF110">
    <property type="entry name" value="DUF674 FAMILY PROTEIN"/>
    <property type="match status" value="1"/>
</dbReference>
<organism evidence="7 8">
    <name type="scientific">Hibiscus sabdariffa</name>
    <name type="common">roselle</name>
    <dbReference type="NCBI Taxonomy" id="183260"/>
    <lineage>
        <taxon>Eukaryota</taxon>
        <taxon>Viridiplantae</taxon>
        <taxon>Streptophyta</taxon>
        <taxon>Embryophyta</taxon>
        <taxon>Tracheophyta</taxon>
        <taxon>Spermatophyta</taxon>
        <taxon>Magnoliopsida</taxon>
        <taxon>eudicotyledons</taxon>
        <taxon>Gunneridae</taxon>
        <taxon>Pentapetalae</taxon>
        <taxon>rosids</taxon>
        <taxon>malvids</taxon>
        <taxon>Malvales</taxon>
        <taxon>Malvaceae</taxon>
        <taxon>Malvoideae</taxon>
        <taxon>Hibiscus</taxon>
    </lineage>
</organism>
<protein>
    <recommendedName>
        <fullName evidence="6">BED-type domain-containing protein</fullName>
    </recommendedName>
</protein>
<comment type="caution">
    <text evidence="7">The sequence shown here is derived from an EMBL/GenBank/DDBJ whole genome shotgun (WGS) entry which is preliminary data.</text>
</comment>
<evidence type="ECO:0000313" key="7">
    <source>
        <dbReference type="EMBL" id="KAK8480783.1"/>
    </source>
</evidence>
<dbReference type="SMART" id="SM00614">
    <property type="entry name" value="ZnF_BED"/>
    <property type="match status" value="1"/>
</dbReference>
<dbReference type="InterPro" id="IPR007750">
    <property type="entry name" value="DUF674"/>
</dbReference>
<dbReference type="Pfam" id="PF05056">
    <property type="entry name" value="DUF674"/>
    <property type="match status" value="1"/>
</dbReference>
<dbReference type="InterPro" id="IPR003656">
    <property type="entry name" value="Znf_BED"/>
</dbReference>
<proteinExistence type="predicted"/>
<evidence type="ECO:0000256" key="3">
    <source>
        <dbReference type="ARBA" id="ARBA00022833"/>
    </source>
</evidence>
<dbReference type="PROSITE" id="PS50808">
    <property type="entry name" value="ZF_BED"/>
    <property type="match status" value="1"/>
</dbReference>
<dbReference type="Proteomes" id="UP001396334">
    <property type="component" value="Unassembled WGS sequence"/>
</dbReference>
<feature type="region of interest" description="Disordered" evidence="5">
    <location>
        <begin position="201"/>
        <end position="241"/>
    </location>
</feature>
<feature type="region of interest" description="Disordered" evidence="5">
    <location>
        <begin position="355"/>
        <end position="398"/>
    </location>
</feature>
<keyword evidence="2 4" id="KW-0863">Zinc-finger</keyword>
<evidence type="ECO:0000256" key="2">
    <source>
        <dbReference type="ARBA" id="ARBA00022771"/>
    </source>
</evidence>
<keyword evidence="3" id="KW-0862">Zinc</keyword>
<gene>
    <name evidence="7" type="ORF">V6N11_019890</name>
</gene>
<keyword evidence="1" id="KW-0479">Metal-binding</keyword>
<evidence type="ECO:0000256" key="1">
    <source>
        <dbReference type="ARBA" id="ARBA00022723"/>
    </source>
</evidence>
<dbReference type="EMBL" id="JBBPBN010000987">
    <property type="protein sequence ID" value="KAK8480783.1"/>
    <property type="molecule type" value="Genomic_DNA"/>
</dbReference>
<evidence type="ECO:0000313" key="8">
    <source>
        <dbReference type="Proteomes" id="UP001396334"/>
    </source>
</evidence>
<sequence length="398" mass="43286">MATDVPLLLPNVQSPTPPQIIFKCSYGHSGYNSGACCSYFTNDPKTTCPSCSWLMNSPAKLANPSKKVLTSLSAAANDGGYMKAAVTYMIMDDLTVTLMSTTSSLAMLRKFKVKQVYELEEKVVDAGSTAAGAERQISGVKCGPSSKKHGLLVGLNGVFGVKPFINFDLIVPVHISNFSVSEYKMESVVNDNVMNDDNIINSDGDSYEEDSEVKSGKNIVDGDTITKKKRKSSNSSISNAKGERKKTSYVWDHFKEISDSNNEAKSEKDVVECNCCGKCIAYKPSYRTSGMKNHIARCKRFPANLNRKQKLVDFESKAITSPGGTSKIVQGLEFLKASLQSKMVLTDVFLSQETTDSQVSPEQTVKLEVEESESSDDGSKSSLAGGRKKPKPNAFVLD</sequence>